<keyword evidence="2" id="KW-1185">Reference proteome</keyword>
<dbReference type="AlphaFoldDB" id="A0A7I4Y2H2"/>
<accession>A0A7I4Y2H2</accession>
<feature type="region of interest" description="Disordered" evidence="1">
    <location>
        <begin position="1"/>
        <end position="55"/>
    </location>
</feature>
<organism evidence="2 3">
    <name type="scientific">Haemonchus contortus</name>
    <name type="common">Barber pole worm</name>
    <dbReference type="NCBI Taxonomy" id="6289"/>
    <lineage>
        <taxon>Eukaryota</taxon>
        <taxon>Metazoa</taxon>
        <taxon>Ecdysozoa</taxon>
        <taxon>Nematoda</taxon>
        <taxon>Chromadorea</taxon>
        <taxon>Rhabditida</taxon>
        <taxon>Rhabditina</taxon>
        <taxon>Rhabditomorpha</taxon>
        <taxon>Strongyloidea</taxon>
        <taxon>Trichostrongylidae</taxon>
        <taxon>Haemonchus</taxon>
    </lineage>
</organism>
<name>A0A7I4Y2H2_HAECO</name>
<evidence type="ECO:0000313" key="2">
    <source>
        <dbReference type="Proteomes" id="UP000025227"/>
    </source>
</evidence>
<dbReference type="WBParaSite" id="HCON_00036650-00001">
    <property type="protein sequence ID" value="HCON_00036650-00001"/>
    <property type="gene ID" value="HCON_00036650"/>
</dbReference>
<evidence type="ECO:0000256" key="1">
    <source>
        <dbReference type="SAM" id="MobiDB-lite"/>
    </source>
</evidence>
<evidence type="ECO:0000313" key="3">
    <source>
        <dbReference type="WBParaSite" id="HCON_00036650-00001"/>
    </source>
</evidence>
<sequence length="113" mass="12879">MNMDRKGMRDPVAYAKESESRGDLPDMRVCSDGRRTRTVSYWNPPGARNSGQPPARLPEFSTRALIQEKLCHLSLEQGRSTELLWLGLRTNIGVTVESTRYLEGRQHIYGKTK</sequence>
<dbReference type="Proteomes" id="UP000025227">
    <property type="component" value="Unplaced"/>
</dbReference>
<protein>
    <submittedName>
        <fullName evidence="3">Uncharacterized protein</fullName>
    </submittedName>
</protein>
<reference evidence="3" key="1">
    <citation type="submission" date="2020-12" db="UniProtKB">
        <authorList>
            <consortium name="WormBaseParasite"/>
        </authorList>
    </citation>
    <scope>IDENTIFICATION</scope>
    <source>
        <strain evidence="3">MHco3</strain>
    </source>
</reference>
<proteinExistence type="predicted"/>
<feature type="compositionally biased region" description="Basic and acidic residues" evidence="1">
    <location>
        <begin position="16"/>
        <end position="35"/>
    </location>
</feature>